<evidence type="ECO:0000256" key="1">
    <source>
        <dbReference type="ARBA" id="ARBA00008898"/>
    </source>
</evidence>
<dbReference type="GO" id="GO:0016491">
    <property type="term" value="F:oxidoreductase activity"/>
    <property type="evidence" value="ECO:0007669"/>
    <property type="project" value="UniProtKB-KW"/>
</dbReference>
<dbReference type="RefSeq" id="WP_377934967.1">
    <property type="nucleotide sequence ID" value="NZ_JBHUEA010000017.1"/>
</dbReference>
<dbReference type="InterPro" id="IPR012349">
    <property type="entry name" value="Split_barrel_FMN-bd"/>
</dbReference>
<dbReference type="EC" id="1.-.-.-" evidence="4"/>
<dbReference type="Pfam" id="PF01613">
    <property type="entry name" value="Flavin_Reduct"/>
    <property type="match status" value="1"/>
</dbReference>
<evidence type="ECO:0000256" key="2">
    <source>
        <dbReference type="ARBA" id="ARBA00023002"/>
    </source>
</evidence>
<dbReference type="InterPro" id="IPR002563">
    <property type="entry name" value="Flavin_Rdtase-like_dom"/>
</dbReference>
<evidence type="ECO:0000313" key="4">
    <source>
        <dbReference type="EMBL" id="MFD1722133.1"/>
    </source>
</evidence>
<dbReference type="SMART" id="SM00903">
    <property type="entry name" value="Flavin_Reduct"/>
    <property type="match status" value="1"/>
</dbReference>
<dbReference type="SUPFAM" id="SSF50475">
    <property type="entry name" value="FMN-binding split barrel"/>
    <property type="match status" value="1"/>
</dbReference>
<feature type="domain" description="Flavin reductase like" evidence="3">
    <location>
        <begin position="17"/>
        <end position="162"/>
    </location>
</feature>
<name>A0ABW4LF38_9MICO</name>
<comment type="similarity">
    <text evidence="1">Belongs to the non-flavoprotein flavin reductase family.</text>
</comment>
<evidence type="ECO:0000313" key="5">
    <source>
        <dbReference type="Proteomes" id="UP001597347"/>
    </source>
</evidence>
<keyword evidence="2 4" id="KW-0560">Oxidoreductase</keyword>
<sequence length="168" mass="17348">MTALTETFDAAAFRQVLAHFATGVVVITGTTPEGPAGLTCQSFSSLSLDPPLVLLSTARSSSTWPRIAATGRFAVNVLGADQRDVSARFAVSGGDKFAGQGFRAGALGNPLLDGAIAHVECDLEAVHDGGDHHIVVGRVRALEAQGLDDAAPLLYFRSAYRALAPTAG</sequence>
<evidence type="ECO:0000259" key="3">
    <source>
        <dbReference type="SMART" id="SM00903"/>
    </source>
</evidence>
<reference evidence="5" key="1">
    <citation type="journal article" date="2019" name="Int. J. Syst. Evol. Microbiol.">
        <title>The Global Catalogue of Microorganisms (GCM) 10K type strain sequencing project: providing services to taxonomists for standard genome sequencing and annotation.</title>
        <authorList>
            <consortium name="The Broad Institute Genomics Platform"/>
            <consortium name="The Broad Institute Genome Sequencing Center for Infectious Disease"/>
            <person name="Wu L."/>
            <person name="Ma J."/>
        </authorList>
    </citation>
    <scope>NUCLEOTIDE SEQUENCE [LARGE SCALE GENOMIC DNA]</scope>
    <source>
        <strain evidence="5">CGMCC 1.12471</strain>
    </source>
</reference>
<proteinExistence type="inferred from homology"/>
<dbReference type="PANTHER" id="PTHR30466">
    <property type="entry name" value="FLAVIN REDUCTASE"/>
    <property type="match status" value="1"/>
</dbReference>
<dbReference type="Proteomes" id="UP001597347">
    <property type="component" value="Unassembled WGS sequence"/>
</dbReference>
<comment type="caution">
    <text evidence="4">The sequence shown here is derived from an EMBL/GenBank/DDBJ whole genome shotgun (WGS) entry which is preliminary data.</text>
</comment>
<accession>A0ABW4LF38</accession>
<dbReference type="Gene3D" id="2.30.110.10">
    <property type="entry name" value="Electron Transport, Fmn-binding Protein, Chain A"/>
    <property type="match status" value="1"/>
</dbReference>
<gene>
    <name evidence="4" type="ORF">ACFSBI_11280</name>
</gene>
<keyword evidence="5" id="KW-1185">Reference proteome</keyword>
<organism evidence="4 5">
    <name type="scientific">Amnibacterium endophyticum</name>
    <dbReference type="NCBI Taxonomy" id="2109337"/>
    <lineage>
        <taxon>Bacteria</taxon>
        <taxon>Bacillati</taxon>
        <taxon>Actinomycetota</taxon>
        <taxon>Actinomycetes</taxon>
        <taxon>Micrococcales</taxon>
        <taxon>Microbacteriaceae</taxon>
        <taxon>Amnibacterium</taxon>
    </lineage>
</organism>
<protein>
    <submittedName>
        <fullName evidence="4">Flavin reductase family protein</fullName>
        <ecNumber evidence="4">1.-.-.-</ecNumber>
    </submittedName>
</protein>
<dbReference type="EMBL" id="JBHUEA010000017">
    <property type="protein sequence ID" value="MFD1722133.1"/>
    <property type="molecule type" value="Genomic_DNA"/>
</dbReference>
<dbReference type="InterPro" id="IPR050268">
    <property type="entry name" value="NADH-dep_flavin_reductase"/>
</dbReference>
<dbReference type="PANTHER" id="PTHR30466:SF11">
    <property type="entry name" value="FLAVIN-DEPENDENT MONOOXYGENASE, REDUCTASE SUBUNIT HSAB"/>
    <property type="match status" value="1"/>
</dbReference>